<proteinExistence type="predicted"/>
<protein>
    <submittedName>
        <fullName evidence="2">Putative efflux transporter causing drug resistance (Acr family)</fullName>
    </submittedName>
</protein>
<feature type="transmembrane region" description="Helical" evidence="1">
    <location>
        <begin position="872"/>
        <end position="892"/>
    </location>
</feature>
<accession>E6QPQ6</accession>
<dbReference type="SUPFAM" id="SSF82714">
    <property type="entry name" value="Multidrug efflux transporter AcrB TolC docking domain, DN and DC subdomains"/>
    <property type="match status" value="2"/>
</dbReference>
<dbReference type="Gene3D" id="3.30.70.1430">
    <property type="entry name" value="Multidrug efflux transporter AcrB pore domain"/>
    <property type="match status" value="2"/>
</dbReference>
<feature type="transmembrane region" description="Helical" evidence="1">
    <location>
        <begin position="540"/>
        <end position="559"/>
    </location>
</feature>
<evidence type="ECO:0000313" key="2">
    <source>
        <dbReference type="EMBL" id="CBI09227.1"/>
    </source>
</evidence>
<dbReference type="AlphaFoldDB" id="E6QPQ6"/>
<reference evidence="2" key="1">
    <citation type="submission" date="2009-10" db="EMBL/GenBank/DDBJ databases">
        <title>Diversity of trophic interactions inside an arsenic-rich microbial ecosystem.</title>
        <authorList>
            <person name="Bertin P.N."/>
            <person name="Heinrich-Salmeron A."/>
            <person name="Pelletier E."/>
            <person name="Goulhen-Chollet F."/>
            <person name="Arsene-Ploetze F."/>
            <person name="Gallien S."/>
            <person name="Calteau A."/>
            <person name="Vallenet D."/>
            <person name="Casiot C."/>
            <person name="Chane-Woon-Ming B."/>
            <person name="Giloteaux L."/>
            <person name="Barakat M."/>
            <person name="Bonnefoy V."/>
            <person name="Bruneel O."/>
            <person name="Chandler M."/>
            <person name="Cleiss J."/>
            <person name="Duran R."/>
            <person name="Elbaz-Poulichet F."/>
            <person name="Fonknechten N."/>
            <person name="Lauga B."/>
            <person name="Mornico D."/>
            <person name="Ortet P."/>
            <person name="Schaeffer C."/>
            <person name="Siguier P."/>
            <person name="Alexander Thil Smith A."/>
            <person name="Van Dorsselaer A."/>
            <person name="Weissenbach J."/>
            <person name="Medigue C."/>
            <person name="Le Paslier D."/>
        </authorList>
    </citation>
    <scope>NUCLEOTIDE SEQUENCE</scope>
</reference>
<keyword evidence="1" id="KW-0472">Membrane</keyword>
<dbReference type="SUPFAM" id="SSF82693">
    <property type="entry name" value="Multidrug efflux transporter AcrB pore domain, PN1, PN2, PC1 and PC2 subdomains"/>
    <property type="match status" value="3"/>
</dbReference>
<keyword evidence="1" id="KW-1133">Transmembrane helix</keyword>
<dbReference type="Gene3D" id="3.30.70.1440">
    <property type="entry name" value="Multidrug efflux transporter AcrB pore domain"/>
    <property type="match status" value="1"/>
</dbReference>
<dbReference type="PANTHER" id="PTHR32063">
    <property type="match status" value="1"/>
</dbReference>
<dbReference type="InterPro" id="IPR027463">
    <property type="entry name" value="AcrB_DN_DC_subdom"/>
</dbReference>
<dbReference type="SUPFAM" id="SSF82866">
    <property type="entry name" value="Multidrug efflux transporter AcrB transmembrane domain"/>
    <property type="match status" value="2"/>
</dbReference>
<dbReference type="InterPro" id="IPR001036">
    <property type="entry name" value="Acrflvin-R"/>
</dbReference>
<dbReference type="PRINTS" id="PR00702">
    <property type="entry name" value="ACRIFLAVINRP"/>
</dbReference>
<dbReference type="Gene3D" id="1.20.1640.10">
    <property type="entry name" value="Multidrug efflux transporter AcrB transmembrane domain"/>
    <property type="match status" value="2"/>
</dbReference>
<feature type="transmembrane region" description="Helical" evidence="1">
    <location>
        <begin position="25"/>
        <end position="44"/>
    </location>
</feature>
<feature type="transmembrane region" description="Helical" evidence="1">
    <location>
        <begin position="437"/>
        <end position="462"/>
    </location>
</feature>
<sequence>MNEPKETSKLRLPNLSAWALNHRQMVLYLIVVLTFAGVISYLNLGRAEDPDFTFKVMVVRTLWPGATAQEVERELTERIEKKLQETPWVDVLRSASKPGESLVFVMLKDYTPKKEVPEAWYQVRKKLNDIHHTLPAGIQGPFPNDEFGDIDINIFALTGDGFDLPALRRYADRIALDLKLVPDVKRVELIGVQDEKIYIDIAPTRLASLGITPTQIGEALQKQNSVNQAGFIETHSDRIRMRVTGAFDSVAQVRNADLLVNGQHFRLGDIATVSRGLVDPPSPRMRVQGQPAIGLGVVMDKGGNVIDLGENLRVAMRKISSELPVGITLHVVANQPEVVGGSIHLFESSLAEAILIVLAVSFLSLGWRTGTVVALSIPLVLMITFFMMKIFGIDLQRISLGALVIALGLLVDDAIIAAEMMVVKMEQGWDKFKAATFAYTSTAFPMLTGTLITAAAFTPVGFSKSAASEYTISIFQVVTIALLTSWVVAVVFTPYLGFRLLDAKKLIAQAQQHGEDIYDTPFYRRFRALVEWCLRHRWKVIIATVLIFVLSIALFGKFVQKQFFPSASRLELMVDVWLPQGASLKATEAEVKRIEQLVAKDDGIASFSSYVGNGAPRFFLSLDQQLFADNFGQFVIVTKGLKEREEVKQRLEVQFASAEFSPLRVRVVRLENGPPTGYPVQFRVMGEDLAVIRAVSEQVAVLMRADPHLQTVNFDWNEKVKSVRVVVNQDRAHQLGTSSQEISQALQGWMGGVALTQYREADQLVDVVWRGGAADVQSLDRLPDLDIPLPGGRHVPLAQVAKLVPVLEEGIIWRRNRLPTLTVRGDMADNTQPATVSAEMNVKLAEVRAHLPAGYRIETGGSVEESAKGETAIMAVMPLMLVGVITLLMIQLQSISRTVMVLLTAPLGLIGVAMALLIFQVPFGFVANLGFIALAGMIMRNSVILVDQIRQDEAEGKSQWEAIVSSTVRRFRPIVLTASAAILAMIPLTRQVFWGPMAVTIMGGLVVATLLTCLFLPALYAAWFRVRE</sequence>
<dbReference type="Gene3D" id="3.30.70.1320">
    <property type="entry name" value="Multidrug efflux transporter AcrB pore domain like"/>
    <property type="match status" value="1"/>
</dbReference>
<dbReference type="EMBL" id="CABR01000015">
    <property type="protein sequence ID" value="CBI09227.1"/>
    <property type="molecule type" value="Genomic_DNA"/>
</dbReference>
<dbReference type="Pfam" id="PF00873">
    <property type="entry name" value="ACR_tran"/>
    <property type="match status" value="1"/>
</dbReference>
<feature type="transmembrane region" description="Helical" evidence="1">
    <location>
        <begin position="474"/>
        <end position="498"/>
    </location>
</feature>
<feature type="transmembrane region" description="Helical" evidence="1">
    <location>
        <begin position="999"/>
        <end position="1023"/>
    </location>
</feature>
<gene>
    <name evidence="2" type="ORF">CARN7_2892</name>
</gene>
<feature type="transmembrane region" description="Helical" evidence="1">
    <location>
        <begin position="398"/>
        <end position="416"/>
    </location>
</feature>
<feature type="transmembrane region" description="Helical" evidence="1">
    <location>
        <begin position="974"/>
        <end position="993"/>
    </location>
</feature>
<feature type="transmembrane region" description="Helical" evidence="1">
    <location>
        <begin position="372"/>
        <end position="392"/>
    </location>
</feature>
<dbReference type="Gene3D" id="3.30.2090.10">
    <property type="entry name" value="Multidrug efflux transporter AcrB TolC docking domain, DN and DC subdomains"/>
    <property type="match status" value="2"/>
</dbReference>
<evidence type="ECO:0000256" key="1">
    <source>
        <dbReference type="SAM" id="Phobius"/>
    </source>
</evidence>
<dbReference type="GO" id="GO:0005886">
    <property type="term" value="C:plasma membrane"/>
    <property type="evidence" value="ECO:0007669"/>
    <property type="project" value="TreeGrafter"/>
</dbReference>
<dbReference type="PANTHER" id="PTHR32063:SF18">
    <property type="entry name" value="CATION EFFLUX SYSTEM PROTEIN"/>
    <property type="match status" value="1"/>
</dbReference>
<keyword evidence="1" id="KW-0812">Transmembrane</keyword>
<comment type="caution">
    <text evidence="2">The sequence shown here is derived from an EMBL/GenBank/DDBJ whole genome shotgun (WGS) entry which is preliminary data.</text>
</comment>
<organism evidence="2">
    <name type="scientific">mine drainage metagenome</name>
    <dbReference type="NCBI Taxonomy" id="410659"/>
    <lineage>
        <taxon>unclassified sequences</taxon>
        <taxon>metagenomes</taxon>
        <taxon>ecological metagenomes</taxon>
    </lineage>
</organism>
<dbReference type="GO" id="GO:0042910">
    <property type="term" value="F:xenobiotic transmembrane transporter activity"/>
    <property type="evidence" value="ECO:0007669"/>
    <property type="project" value="TreeGrafter"/>
</dbReference>
<name>E6QPQ6_9ZZZZ</name>